<dbReference type="RefSeq" id="WP_112086677.1">
    <property type="nucleotide sequence ID" value="NZ_QLSV01000011.1"/>
</dbReference>
<reference evidence="1 2" key="1">
    <citation type="submission" date="2018-06" db="EMBL/GenBank/DDBJ databases">
        <title>Genomic Encyclopedia of Type Strains, Phase III (KMG-III): the genomes of soil and plant-associated and newly described type strains.</title>
        <authorList>
            <person name="Whitman W."/>
        </authorList>
    </citation>
    <scope>NUCLEOTIDE SEQUENCE [LARGE SCALE GENOMIC DNA]</scope>
    <source>
        <strain evidence="1 2">CGMCC 1.12504</strain>
    </source>
</reference>
<name>A0A328WWG5_9FLAO</name>
<keyword evidence="2" id="KW-1185">Reference proteome</keyword>
<dbReference type="EMBL" id="QLSV01000011">
    <property type="protein sequence ID" value="RAR47189.1"/>
    <property type="molecule type" value="Genomic_DNA"/>
</dbReference>
<dbReference type="Proteomes" id="UP000249518">
    <property type="component" value="Unassembled WGS sequence"/>
</dbReference>
<dbReference type="AlphaFoldDB" id="A0A328WWG5"/>
<evidence type="ECO:0008006" key="3">
    <source>
        <dbReference type="Google" id="ProtNLM"/>
    </source>
</evidence>
<dbReference type="OrthoDB" id="1366989at2"/>
<comment type="caution">
    <text evidence="1">The sequence shown here is derived from an EMBL/GenBank/DDBJ whole genome shotgun (WGS) entry which is preliminary data.</text>
</comment>
<evidence type="ECO:0000313" key="1">
    <source>
        <dbReference type="EMBL" id="RAR47189.1"/>
    </source>
</evidence>
<organism evidence="1 2">
    <name type="scientific">Flavobacterium lacus</name>
    <dbReference type="NCBI Taxonomy" id="1353778"/>
    <lineage>
        <taxon>Bacteria</taxon>
        <taxon>Pseudomonadati</taxon>
        <taxon>Bacteroidota</taxon>
        <taxon>Flavobacteriia</taxon>
        <taxon>Flavobacteriales</taxon>
        <taxon>Flavobacteriaceae</taxon>
        <taxon>Flavobacterium</taxon>
    </lineage>
</organism>
<sequence>MGTATSKKELIDWISNLNDEKMLHELAMIKQKATFNFDEEFKKGIPLEEAKKRSIEKIRKYWSK</sequence>
<accession>A0A328WWG5</accession>
<proteinExistence type="predicted"/>
<gene>
    <name evidence="1" type="ORF">B0I10_11199</name>
</gene>
<protein>
    <recommendedName>
        <fullName evidence="3">Addiction module component</fullName>
    </recommendedName>
</protein>
<evidence type="ECO:0000313" key="2">
    <source>
        <dbReference type="Proteomes" id="UP000249518"/>
    </source>
</evidence>